<evidence type="ECO:0000256" key="1">
    <source>
        <dbReference type="ARBA" id="ARBA00010518"/>
    </source>
</evidence>
<dbReference type="CDD" id="cd08963">
    <property type="entry name" value="L-asparaginase_I"/>
    <property type="match status" value="1"/>
</dbReference>
<accession>A0A1E2VDA1</accession>
<evidence type="ECO:0000256" key="4">
    <source>
        <dbReference type="PIRSR" id="PIRSR001220-1"/>
    </source>
</evidence>
<feature type="domain" description="L-asparaginase N-terminal" evidence="8">
    <location>
        <begin position="9"/>
        <end position="194"/>
    </location>
</feature>
<name>A0A1E2VDA1_9GAMM</name>
<sequence>MSVHSNTARLLILHTGGTIGMVPSPQGYVPTAGFSERLAAHLACYTDQPLPDYHLIEMSPLIDSADLVPSDWQHIMTQLHQHWNDYEGFVILHGTDTLAYTASALSFMLGAMNKPVVLTGSQIPLGEPRSDALSNLQTAMLTASRLDAPREVCVAFHDRILRGNRARKVRSQGLDAFNSPNASWLGESGITLRFSPQALPVAAPVWPETDFEHHRVALLTTFPGMTLDPLNALLSDSRLSGLVLYSYGVGNPPSLNGQLVARLKHATEQGTAILNVTQCHQGQVEQGAYATGATLNDAGVIPGHDITLEAALSKLQVLLAQGLSGEALHQALRTPLRGEFSL</sequence>
<dbReference type="Gene3D" id="3.40.50.1170">
    <property type="entry name" value="L-asparaginase, N-terminal domain"/>
    <property type="match status" value="1"/>
</dbReference>
<dbReference type="PROSITE" id="PS00144">
    <property type="entry name" value="ASN_GLN_ASE_1"/>
    <property type="match status" value="1"/>
</dbReference>
<dbReference type="OrthoDB" id="9788068at2"/>
<dbReference type="InterPro" id="IPR020827">
    <property type="entry name" value="Asparaginase/glutaminase_AS1"/>
</dbReference>
<dbReference type="PROSITE" id="PS00917">
    <property type="entry name" value="ASN_GLN_ASE_2"/>
    <property type="match status" value="1"/>
</dbReference>
<dbReference type="InterPro" id="IPR027473">
    <property type="entry name" value="L-asparaginase_C"/>
</dbReference>
<dbReference type="FunFam" id="3.40.50.1170:FF:000001">
    <property type="entry name" value="L-asparaginase 2"/>
    <property type="match status" value="1"/>
</dbReference>
<feature type="binding site" evidence="5">
    <location>
        <begin position="95"/>
        <end position="96"/>
    </location>
    <ligand>
        <name>substrate</name>
    </ligand>
</feature>
<feature type="domain" description="Asparaginase/glutaminase C-terminal" evidence="9">
    <location>
        <begin position="215"/>
        <end position="330"/>
    </location>
</feature>
<evidence type="ECO:0000256" key="7">
    <source>
        <dbReference type="PROSITE-ProRule" id="PRU10100"/>
    </source>
</evidence>
<dbReference type="EC" id="3.5.1.1" evidence="2"/>
<dbReference type="PIRSF" id="PIRSF500176">
    <property type="entry name" value="L_ASNase"/>
    <property type="match status" value="1"/>
</dbReference>
<evidence type="ECO:0000259" key="8">
    <source>
        <dbReference type="Pfam" id="PF00710"/>
    </source>
</evidence>
<dbReference type="FunFam" id="3.40.50.40:FF:000001">
    <property type="entry name" value="L-asparaginase 1"/>
    <property type="match status" value="1"/>
</dbReference>
<dbReference type="PANTHER" id="PTHR11707:SF28">
    <property type="entry name" value="60 KDA LYSOPHOSPHOLIPASE"/>
    <property type="match status" value="1"/>
</dbReference>
<dbReference type="EMBL" id="MDTQ01000001">
    <property type="protein sequence ID" value="ODC04988.1"/>
    <property type="molecule type" value="Genomic_DNA"/>
</dbReference>
<protein>
    <recommendedName>
        <fullName evidence="2">asparaginase</fullName>
        <ecNumber evidence="2">3.5.1.1</ecNumber>
    </recommendedName>
</protein>
<feature type="active site" evidence="7">
    <location>
        <position position="95"/>
    </location>
</feature>
<evidence type="ECO:0000259" key="9">
    <source>
        <dbReference type="Pfam" id="PF17763"/>
    </source>
</evidence>
<evidence type="ECO:0000256" key="3">
    <source>
        <dbReference type="ARBA" id="ARBA00022801"/>
    </source>
</evidence>
<dbReference type="SFLD" id="SFLDS00057">
    <property type="entry name" value="Glutaminase/Asparaginase"/>
    <property type="match status" value="1"/>
</dbReference>
<evidence type="ECO:0000256" key="6">
    <source>
        <dbReference type="PROSITE-ProRule" id="PRU10099"/>
    </source>
</evidence>
<dbReference type="PANTHER" id="PTHR11707">
    <property type="entry name" value="L-ASPARAGINASE"/>
    <property type="match status" value="1"/>
</dbReference>
<dbReference type="Gene3D" id="3.40.50.40">
    <property type="match status" value="1"/>
</dbReference>
<comment type="similarity">
    <text evidence="1">Belongs to the asparaginase 1 family.</text>
</comment>
<dbReference type="InterPro" id="IPR027475">
    <property type="entry name" value="Asparaginase/glutaminase_AS2"/>
</dbReference>
<dbReference type="SMART" id="SM00870">
    <property type="entry name" value="Asparaginase"/>
    <property type="match status" value="1"/>
</dbReference>
<dbReference type="InterPro" id="IPR041725">
    <property type="entry name" value="L-asparaginase_I"/>
</dbReference>
<feature type="binding site" evidence="5">
    <location>
        <position position="64"/>
    </location>
    <ligand>
        <name>substrate</name>
    </ligand>
</feature>
<dbReference type="RefSeq" id="WP_069000010.1">
    <property type="nucleotide sequence ID" value="NZ_MDTQ01000001.1"/>
</dbReference>
<dbReference type="Proteomes" id="UP000094291">
    <property type="component" value="Unassembled WGS sequence"/>
</dbReference>
<dbReference type="InterPro" id="IPR006034">
    <property type="entry name" value="Asparaginase/glutaminase-like"/>
</dbReference>
<evidence type="ECO:0000256" key="5">
    <source>
        <dbReference type="PIRSR" id="PIRSR001220-2"/>
    </source>
</evidence>
<dbReference type="Pfam" id="PF17763">
    <property type="entry name" value="Asparaginase_C"/>
    <property type="match status" value="1"/>
</dbReference>
<dbReference type="SUPFAM" id="SSF53774">
    <property type="entry name" value="Glutaminase/Asparaginase"/>
    <property type="match status" value="1"/>
</dbReference>
<proteinExistence type="inferred from homology"/>
<gene>
    <name evidence="10" type="primary">ansA</name>
    <name evidence="10" type="ORF">BFW38_17045</name>
</gene>
<dbReference type="InterPro" id="IPR027474">
    <property type="entry name" value="L-asparaginase_N"/>
</dbReference>
<dbReference type="AlphaFoldDB" id="A0A1E2VDA1"/>
<dbReference type="PIRSF" id="PIRSF001220">
    <property type="entry name" value="L-ASNase_gatD"/>
    <property type="match status" value="1"/>
</dbReference>
<feature type="active site" description="O-isoaspartyl threonine intermediate" evidence="4">
    <location>
        <position position="18"/>
    </location>
</feature>
<dbReference type="GO" id="GO:0009066">
    <property type="term" value="P:aspartate family amino acid metabolic process"/>
    <property type="evidence" value="ECO:0007669"/>
    <property type="project" value="UniProtKB-ARBA"/>
</dbReference>
<comment type="caution">
    <text evidence="10">The sequence shown here is derived from an EMBL/GenBank/DDBJ whole genome shotgun (WGS) entry which is preliminary data.</text>
</comment>
<dbReference type="Pfam" id="PF00710">
    <property type="entry name" value="Asparaginase"/>
    <property type="match status" value="1"/>
</dbReference>
<dbReference type="PROSITE" id="PS51732">
    <property type="entry name" value="ASN_GLN_ASE_3"/>
    <property type="match status" value="1"/>
</dbReference>
<dbReference type="PRINTS" id="PR00139">
    <property type="entry name" value="ASNGLNASE"/>
</dbReference>
<evidence type="ECO:0000256" key="2">
    <source>
        <dbReference type="ARBA" id="ARBA00012920"/>
    </source>
</evidence>
<dbReference type="InterPro" id="IPR037152">
    <property type="entry name" value="L-asparaginase_N_sf"/>
</dbReference>
<keyword evidence="3" id="KW-0378">Hydrolase</keyword>
<keyword evidence="11" id="KW-1185">Reference proteome</keyword>
<dbReference type="InterPro" id="IPR040919">
    <property type="entry name" value="Asparaginase_C"/>
</dbReference>
<dbReference type="STRING" id="197479.BFW38_17045"/>
<feature type="active site" evidence="6">
    <location>
        <position position="18"/>
    </location>
</feature>
<dbReference type="GO" id="GO:0004067">
    <property type="term" value="F:asparaginase activity"/>
    <property type="evidence" value="ECO:0007669"/>
    <property type="project" value="UniProtKB-UniRule"/>
</dbReference>
<reference evidence="10 11" key="1">
    <citation type="submission" date="2016-08" db="EMBL/GenBank/DDBJ databases">
        <authorList>
            <person name="Seilhamer J.J."/>
        </authorList>
    </citation>
    <scope>NUCLEOTIDE SEQUENCE [LARGE SCALE GENOMIC DNA]</scope>
    <source>
        <strain evidence="10 11">PH27A</strain>
    </source>
</reference>
<organism evidence="10 11">
    <name type="scientific">Terasakiispira papahanaumokuakeensis</name>
    <dbReference type="NCBI Taxonomy" id="197479"/>
    <lineage>
        <taxon>Bacteria</taxon>
        <taxon>Pseudomonadati</taxon>
        <taxon>Pseudomonadota</taxon>
        <taxon>Gammaproteobacteria</taxon>
        <taxon>Oceanospirillales</taxon>
        <taxon>Terasakiispira</taxon>
    </lineage>
</organism>
<dbReference type="InterPro" id="IPR036152">
    <property type="entry name" value="Asp/glu_Ase-like_sf"/>
</dbReference>
<evidence type="ECO:0000313" key="10">
    <source>
        <dbReference type="EMBL" id="ODC04988.1"/>
    </source>
</evidence>
<evidence type="ECO:0000313" key="11">
    <source>
        <dbReference type="Proteomes" id="UP000094291"/>
    </source>
</evidence>